<dbReference type="SMART" id="SM00448">
    <property type="entry name" value="REC"/>
    <property type="match status" value="1"/>
</dbReference>
<keyword evidence="1 4" id="KW-0597">Phosphoprotein</keyword>
<protein>
    <submittedName>
        <fullName evidence="6">Response regulator</fullName>
    </submittedName>
</protein>
<evidence type="ECO:0000256" key="4">
    <source>
        <dbReference type="PROSITE-ProRule" id="PRU00169"/>
    </source>
</evidence>
<dbReference type="Proteomes" id="UP000262379">
    <property type="component" value="Unassembled WGS sequence"/>
</dbReference>
<feature type="modified residue" description="4-aspartylphosphate" evidence="4">
    <location>
        <position position="57"/>
    </location>
</feature>
<dbReference type="GO" id="GO:0000160">
    <property type="term" value="P:phosphorelay signal transduction system"/>
    <property type="evidence" value="ECO:0007669"/>
    <property type="project" value="InterPro"/>
</dbReference>
<evidence type="ECO:0000256" key="2">
    <source>
        <dbReference type="ARBA" id="ARBA00023015"/>
    </source>
</evidence>
<dbReference type="InterPro" id="IPR001789">
    <property type="entry name" value="Sig_transdc_resp-reg_receiver"/>
</dbReference>
<evidence type="ECO:0000313" key="6">
    <source>
        <dbReference type="EMBL" id="RFC67868.1"/>
    </source>
</evidence>
<dbReference type="SUPFAM" id="SSF52172">
    <property type="entry name" value="CheY-like"/>
    <property type="match status" value="1"/>
</dbReference>
<dbReference type="PROSITE" id="PS50110">
    <property type="entry name" value="RESPONSE_REGULATORY"/>
    <property type="match status" value="1"/>
</dbReference>
<accession>A0A371XF60</accession>
<keyword evidence="7" id="KW-1185">Reference proteome</keyword>
<comment type="caution">
    <text evidence="6">The sequence shown here is derived from an EMBL/GenBank/DDBJ whole genome shotgun (WGS) entry which is preliminary data.</text>
</comment>
<gene>
    <name evidence="6" type="ORF">DY251_09805</name>
</gene>
<dbReference type="Gene3D" id="3.40.50.2300">
    <property type="match status" value="1"/>
</dbReference>
<dbReference type="InterPro" id="IPR011006">
    <property type="entry name" value="CheY-like_superfamily"/>
</dbReference>
<evidence type="ECO:0000256" key="1">
    <source>
        <dbReference type="ARBA" id="ARBA00022553"/>
    </source>
</evidence>
<proteinExistence type="predicted"/>
<organism evidence="6 7">
    <name type="scientific">Mesorhizobium denitrificans</name>
    <dbReference type="NCBI Taxonomy" id="2294114"/>
    <lineage>
        <taxon>Bacteria</taxon>
        <taxon>Pseudomonadati</taxon>
        <taxon>Pseudomonadota</taxon>
        <taxon>Alphaproteobacteria</taxon>
        <taxon>Hyphomicrobiales</taxon>
        <taxon>Phyllobacteriaceae</taxon>
        <taxon>Mesorhizobium</taxon>
    </lineage>
</organism>
<evidence type="ECO:0000256" key="3">
    <source>
        <dbReference type="ARBA" id="ARBA00023163"/>
    </source>
</evidence>
<dbReference type="AlphaFoldDB" id="A0A371XF60"/>
<dbReference type="PANTHER" id="PTHR44591">
    <property type="entry name" value="STRESS RESPONSE REGULATOR PROTEIN 1"/>
    <property type="match status" value="1"/>
</dbReference>
<dbReference type="EMBL" id="QURN01000006">
    <property type="protein sequence ID" value="RFC67868.1"/>
    <property type="molecule type" value="Genomic_DNA"/>
</dbReference>
<reference evidence="7" key="1">
    <citation type="submission" date="2018-08" db="EMBL/GenBank/DDBJ databases">
        <authorList>
            <person name="Im W.T."/>
        </authorList>
    </citation>
    <scope>NUCLEOTIDE SEQUENCE [LARGE SCALE GENOMIC DNA]</scope>
    <source>
        <strain evidence="7">LA-28</strain>
    </source>
</reference>
<sequence>MRVVTSKVLVVEDEPLLLMNIADELVEEGFDVIESPNADHAMVQLASNPEIGVLFTDVDMPGSLDGLALSSIVHKRWPHVIIIVTSGKLSAEKAQLPPDAIFIAKPYAVTELICAINAQLGE</sequence>
<name>A0A371XF60_9HYPH</name>
<dbReference type="Pfam" id="PF00072">
    <property type="entry name" value="Response_reg"/>
    <property type="match status" value="1"/>
</dbReference>
<evidence type="ECO:0000313" key="7">
    <source>
        <dbReference type="Proteomes" id="UP000262379"/>
    </source>
</evidence>
<keyword evidence="2" id="KW-0805">Transcription regulation</keyword>
<evidence type="ECO:0000259" key="5">
    <source>
        <dbReference type="PROSITE" id="PS50110"/>
    </source>
</evidence>
<dbReference type="InterPro" id="IPR050595">
    <property type="entry name" value="Bact_response_regulator"/>
</dbReference>
<dbReference type="PANTHER" id="PTHR44591:SF3">
    <property type="entry name" value="RESPONSE REGULATORY DOMAIN-CONTAINING PROTEIN"/>
    <property type="match status" value="1"/>
</dbReference>
<feature type="domain" description="Response regulatory" evidence="5">
    <location>
        <begin position="7"/>
        <end position="120"/>
    </location>
</feature>
<keyword evidence="3" id="KW-0804">Transcription</keyword>